<dbReference type="GO" id="GO:0008168">
    <property type="term" value="F:methyltransferase activity"/>
    <property type="evidence" value="ECO:0007669"/>
    <property type="project" value="UniProtKB-KW"/>
</dbReference>
<keyword evidence="1 4" id="KW-0489">Methyltransferase</keyword>
<evidence type="ECO:0000256" key="1">
    <source>
        <dbReference type="ARBA" id="ARBA00022603"/>
    </source>
</evidence>
<dbReference type="SUPFAM" id="SSF75217">
    <property type="entry name" value="alpha/beta knot"/>
    <property type="match status" value="1"/>
</dbReference>
<dbReference type="InterPro" id="IPR029028">
    <property type="entry name" value="Alpha/beta_knot_MTases"/>
</dbReference>
<reference evidence="4 5" key="1">
    <citation type="submission" date="2020-05" db="EMBL/GenBank/DDBJ databases">
        <title>Horizontal transmission and recombination maintain forever young bacterial symbiont genomes.</title>
        <authorList>
            <person name="Russell S.L."/>
            <person name="Pepper-Tunick E."/>
            <person name="Svedberg J."/>
            <person name="Byrne A."/>
            <person name="Ruelas Castillo J."/>
            <person name="Vollmers C."/>
            <person name="Beinart R.A."/>
            <person name="Corbett-Detig R."/>
        </authorList>
    </citation>
    <scope>NUCLEOTIDE SEQUENCE [LARGE SCALE GENOMIC DNA]</scope>
    <source>
        <strain evidence="4">Monterey_2004</strain>
    </source>
</reference>
<protein>
    <submittedName>
        <fullName evidence="4">16S rRNA (Uracil(1498)-N(3))-methyltransferase</fullName>
    </submittedName>
</protein>
<dbReference type="InterPro" id="IPR029026">
    <property type="entry name" value="tRNA_m1G_MTases_N"/>
</dbReference>
<accession>A0A853G2C9</accession>
<dbReference type="AlphaFoldDB" id="A0A853G2C9"/>
<organism evidence="4 5">
    <name type="scientific">Candidatus Vesicomyosocius endoextente</name>
    <dbReference type="NCBI Taxonomy" id="2738853"/>
    <lineage>
        <taxon>Bacteria</taxon>
        <taxon>Pseudomonadati</taxon>
        <taxon>Pseudomonadota</taxon>
        <taxon>Gammaproteobacteria</taxon>
        <taxon>Candidatus Pseudothioglobaceae</taxon>
        <taxon>Candidatus Vesicomyidisocius</taxon>
    </lineage>
</organism>
<evidence type="ECO:0000313" key="5">
    <source>
        <dbReference type="Proteomes" id="UP000525329"/>
    </source>
</evidence>
<evidence type="ECO:0000256" key="2">
    <source>
        <dbReference type="ARBA" id="ARBA00022679"/>
    </source>
</evidence>
<dbReference type="Gene3D" id="3.40.1280.10">
    <property type="match status" value="1"/>
</dbReference>
<name>A0A853G2C9_9GAMM</name>
<gene>
    <name evidence="4" type="ORF">H0A74_03210</name>
</gene>
<dbReference type="Proteomes" id="UP000525329">
    <property type="component" value="Unassembled WGS sequence"/>
</dbReference>
<dbReference type="InterPro" id="IPR046886">
    <property type="entry name" value="RsmE_MTase_dom"/>
</dbReference>
<keyword evidence="2 4" id="KW-0808">Transferase</keyword>
<proteinExistence type="predicted"/>
<dbReference type="EMBL" id="JACCHU010000002">
    <property type="protein sequence ID" value="NYT52565.1"/>
    <property type="molecule type" value="Genomic_DNA"/>
</dbReference>
<feature type="domain" description="Ribosomal RNA small subunit methyltransferase E methyltransferase" evidence="3">
    <location>
        <begin position="2"/>
        <end position="39"/>
    </location>
</feature>
<evidence type="ECO:0000313" key="4">
    <source>
        <dbReference type="EMBL" id="NYT52565.1"/>
    </source>
</evidence>
<dbReference type="Pfam" id="PF04452">
    <property type="entry name" value="Methyltrans_RNA"/>
    <property type="match status" value="1"/>
</dbReference>
<dbReference type="GO" id="GO:0032259">
    <property type="term" value="P:methylation"/>
    <property type="evidence" value="ECO:0007669"/>
    <property type="project" value="UniProtKB-KW"/>
</dbReference>
<evidence type="ECO:0000259" key="3">
    <source>
        <dbReference type="Pfam" id="PF04452"/>
    </source>
</evidence>
<comment type="caution">
    <text evidence="4">The sequence shown here is derived from an EMBL/GenBank/DDBJ whole genome shotgun (WGS) entry which is preliminary data.</text>
</comment>
<sequence>MVQGIAKVEKMDFLTQNSVELGVNRIIPIFSEYCVIHLQDEKL</sequence>